<feature type="transmembrane region" description="Helical" evidence="10">
    <location>
        <begin position="182"/>
        <end position="200"/>
    </location>
</feature>
<keyword evidence="5 10" id="KW-1133">Transmembrane helix</keyword>
<dbReference type="Proteomes" id="UP000632273">
    <property type="component" value="Unassembled WGS sequence"/>
</dbReference>
<feature type="transmembrane region" description="Helical" evidence="10">
    <location>
        <begin position="348"/>
        <end position="370"/>
    </location>
</feature>
<dbReference type="PANTHER" id="PTHR10110:SF86">
    <property type="entry name" value="SODIUM_HYDROGEN EXCHANGER 7"/>
    <property type="match status" value="1"/>
</dbReference>
<dbReference type="InterPro" id="IPR018422">
    <property type="entry name" value="Cation/H_exchanger_CPA1"/>
</dbReference>
<proteinExistence type="inferred from homology"/>
<feature type="transmembrane region" description="Helical" evidence="10">
    <location>
        <begin position="303"/>
        <end position="327"/>
    </location>
</feature>
<evidence type="ECO:0000256" key="3">
    <source>
        <dbReference type="ARBA" id="ARBA00022475"/>
    </source>
</evidence>
<evidence type="ECO:0000256" key="9">
    <source>
        <dbReference type="ARBA" id="ARBA00023201"/>
    </source>
</evidence>
<comment type="similarity">
    <text evidence="10">Belongs to the monovalent cation:proton antiporter 1 (CPA1) transporter (TC 2.A.36) family.</text>
</comment>
<dbReference type="RefSeq" id="WP_188809826.1">
    <property type="nucleotide sequence ID" value="NZ_BMHT01000001.1"/>
</dbReference>
<dbReference type="NCBIfam" id="TIGR00831">
    <property type="entry name" value="a_cpa1"/>
    <property type="match status" value="1"/>
</dbReference>
<dbReference type="InterPro" id="IPR004705">
    <property type="entry name" value="Cation/H_exchanger_CPA1_bac"/>
</dbReference>
<dbReference type="InterPro" id="IPR006153">
    <property type="entry name" value="Cation/H_exchanger_TM"/>
</dbReference>
<feature type="transmembrane region" description="Helical" evidence="10">
    <location>
        <begin position="263"/>
        <end position="283"/>
    </location>
</feature>
<evidence type="ECO:0000256" key="8">
    <source>
        <dbReference type="ARBA" id="ARBA00023136"/>
    </source>
</evidence>
<feature type="transmembrane region" description="Helical" evidence="10">
    <location>
        <begin position="382"/>
        <end position="405"/>
    </location>
</feature>
<organism evidence="12 13">
    <name type="scientific">Hymenobacter cavernae</name>
    <dbReference type="NCBI Taxonomy" id="2044852"/>
    <lineage>
        <taxon>Bacteria</taxon>
        <taxon>Pseudomonadati</taxon>
        <taxon>Bacteroidota</taxon>
        <taxon>Cytophagia</taxon>
        <taxon>Cytophagales</taxon>
        <taxon>Hymenobacteraceae</taxon>
        <taxon>Hymenobacter</taxon>
    </lineage>
</organism>
<evidence type="ECO:0000313" key="13">
    <source>
        <dbReference type="Proteomes" id="UP000632273"/>
    </source>
</evidence>
<evidence type="ECO:0000259" key="11">
    <source>
        <dbReference type="Pfam" id="PF00999"/>
    </source>
</evidence>
<feature type="transmembrane region" description="Helical" evidence="10">
    <location>
        <begin position="231"/>
        <end position="251"/>
    </location>
</feature>
<keyword evidence="9 10" id="KW-0739">Sodium transport</keyword>
<feature type="transmembrane region" description="Helical" evidence="10">
    <location>
        <begin position="159"/>
        <end position="176"/>
    </location>
</feature>
<comment type="function">
    <text evidence="10">Na(+)/H(+) antiporter that extrudes sodium in exchange for external protons.</text>
</comment>
<evidence type="ECO:0000256" key="10">
    <source>
        <dbReference type="RuleBase" id="RU366002"/>
    </source>
</evidence>
<reference evidence="13" key="1">
    <citation type="journal article" date="2019" name="Int. J. Syst. Evol. Microbiol.">
        <title>The Global Catalogue of Microorganisms (GCM) 10K type strain sequencing project: providing services to taxonomists for standard genome sequencing and annotation.</title>
        <authorList>
            <consortium name="The Broad Institute Genomics Platform"/>
            <consortium name="The Broad Institute Genome Sequencing Center for Infectious Disease"/>
            <person name="Wu L."/>
            <person name="Ma J."/>
        </authorList>
    </citation>
    <scope>NUCLEOTIDE SEQUENCE [LARGE SCALE GENOMIC DNA]</scope>
    <source>
        <strain evidence="13">CGMCC 1.15197</strain>
    </source>
</reference>
<dbReference type="PANTHER" id="PTHR10110">
    <property type="entry name" value="SODIUM/HYDROGEN EXCHANGER"/>
    <property type="match status" value="1"/>
</dbReference>
<evidence type="ECO:0000256" key="1">
    <source>
        <dbReference type="ARBA" id="ARBA00004651"/>
    </source>
</evidence>
<keyword evidence="8 10" id="KW-0472">Membrane</keyword>
<evidence type="ECO:0000256" key="4">
    <source>
        <dbReference type="ARBA" id="ARBA00022692"/>
    </source>
</evidence>
<dbReference type="EMBL" id="BMHT01000001">
    <property type="protein sequence ID" value="GGE93682.1"/>
    <property type="molecule type" value="Genomic_DNA"/>
</dbReference>
<comment type="caution">
    <text evidence="12">The sequence shown here is derived from an EMBL/GenBank/DDBJ whole genome shotgun (WGS) entry which is preliminary data.</text>
</comment>
<comment type="subcellular location">
    <subcellularLocation>
        <location evidence="1 10">Cell membrane</location>
        <topology evidence="1 10">Multi-pass membrane protein</topology>
    </subcellularLocation>
</comment>
<keyword evidence="7 10" id="KW-0406">Ion transport</keyword>
<evidence type="ECO:0000256" key="6">
    <source>
        <dbReference type="ARBA" id="ARBA00023053"/>
    </source>
</evidence>
<protein>
    <submittedName>
        <fullName evidence="12">Na+/H+ antiporter</fullName>
    </submittedName>
</protein>
<evidence type="ECO:0000256" key="7">
    <source>
        <dbReference type="ARBA" id="ARBA00023065"/>
    </source>
</evidence>
<keyword evidence="10" id="KW-0050">Antiport</keyword>
<feature type="transmembrane region" description="Helical" evidence="10">
    <location>
        <begin position="29"/>
        <end position="48"/>
    </location>
</feature>
<evidence type="ECO:0000313" key="12">
    <source>
        <dbReference type="EMBL" id="GGE93682.1"/>
    </source>
</evidence>
<keyword evidence="3 10" id="KW-1003">Cell membrane</keyword>
<keyword evidence="6 10" id="KW-0915">Sodium</keyword>
<gene>
    <name evidence="12" type="ORF">GCM10011383_00480</name>
</gene>
<dbReference type="Pfam" id="PF00999">
    <property type="entry name" value="Na_H_Exchanger"/>
    <property type="match status" value="1"/>
</dbReference>
<feature type="transmembrane region" description="Helical" evidence="10">
    <location>
        <begin position="54"/>
        <end position="73"/>
    </location>
</feature>
<evidence type="ECO:0000256" key="2">
    <source>
        <dbReference type="ARBA" id="ARBA00022448"/>
    </source>
</evidence>
<keyword evidence="4 10" id="KW-0812">Transmembrane</keyword>
<keyword evidence="13" id="KW-1185">Reference proteome</keyword>
<name>A0ABQ1THQ4_9BACT</name>
<feature type="transmembrane region" description="Helical" evidence="10">
    <location>
        <begin position="85"/>
        <end position="106"/>
    </location>
</feature>
<keyword evidence="2 10" id="KW-0813">Transport</keyword>
<feature type="domain" description="Cation/H+ exchanger transmembrane" evidence="11">
    <location>
        <begin position="13"/>
        <end position="407"/>
    </location>
</feature>
<accession>A0ABQ1THQ4</accession>
<dbReference type="Gene3D" id="6.10.140.1330">
    <property type="match status" value="1"/>
</dbReference>
<sequence length="537" mass="59072">MKNLEIVLLLMVVMAVLSAIAHRFRLPYAVLLVLAGLVIGFIPGLPSVALDPDIIFLVFLPPLLYEASFNVSWHDFKANRAEISLLAIGLVFFTTTVVACVAHYFIPGFSWPLAFVLGAIVSPPDAVAATSVTQGLGLPKKITSVLEGESLVNDASALIAYRYAVAAVVSGGFAIWDAGLQFLLVAGGGVLIGLGIGYTISWVQTKVADATIATTLTLLAPYLAYLGAEHFGASGVLAVVFTGLVVSWRSLEIYQTNTRLQRRSFWSVLGFLLNGFVFIIIGLELPHILEGSEQASLSTLIGYGLLVSAVAIIIRIVWVFPSAYFLLFLRRLRNKSGAHKLDLKGLFITSWAGMRGVVSLATALALPLALQNGQPFPQRNVLLFITFVVILVTLVLQSFTLPWFIRWLNVQEPEEKLIAEQQQLRLEIENSALAFVEQKLADEPNDATLLELKEMVERRVNRLHESVSGAADPNDDNSDQNRFEEFLQNRIEVTNQQRALLVHLHKDGKFSAEAIRRVQLELDRLEMSLQTQLEAVE</sequence>
<evidence type="ECO:0000256" key="5">
    <source>
        <dbReference type="ARBA" id="ARBA00022989"/>
    </source>
</evidence>
<feature type="transmembrane region" description="Helical" evidence="10">
    <location>
        <begin position="6"/>
        <end position="22"/>
    </location>
</feature>